<protein>
    <recommendedName>
        <fullName evidence="2">asparagine synthase (glutamine-hydrolyzing)</fullName>
        <ecNumber evidence="2">6.3.5.4</ecNumber>
    </recommendedName>
</protein>
<dbReference type="InterPro" id="IPR014729">
    <property type="entry name" value="Rossmann-like_a/b/a_fold"/>
</dbReference>
<feature type="domain" description="Asparagine synthetase" evidence="4">
    <location>
        <begin position="201"/>
        <end position="561"/>
    </location>
</feature>
<name>A0ABV6S1L5_9SPHN</name>
<dbReference type="Proteomes" id="UP001589858">
    <property type="component" value="Unassembled WGS sequence"/>
</dbReference>
<dbReference type="EMBL" id="JBHLTM010000004">
    <property type="protein sequence ID" value="MFC0683121.1"/>
    <property type="molecule type" value="Genomic_DNA"/>
</dbReference>
<dbReference type="InterPro" id="IPR051786">
    <property type="entry name" value="ASN_synthetase/amidase"/>
</dbReference>
<evidence type="ECO:0000256" key="1">
    <source>
        <dbReference type="ARBA" id="ARBA00005187"/>
    </source>
</evidence>
<gene>
    <name evidence="5" type="ORF">ACFFF8_00780</name>
</gene>
<dbReference type="PANTHER" id="PTHR43284">
    <property type="entry name" value="ASPARAGINE SYNTHETASE (GLUTAMINE-HYDROLYZING)"/>
    <property type="match status" value="1"/>
</dbReference>
<reference evidence="5 6" key="1">
    <citation type="submission" date="2024-09" db="EMBL/GenBank/DDBJ databases">
        <authorList>
            <person name="Sun Q."/>
            <person name="Mori K."/>
        </authorList>
    </citation>
    <scope>NUCLEOTIDE SEQUENCE [LARGE SCALE GENOMIC DNA]</scope>
    <source>
        <strain evidence="5 6">CICC 11035S</strain>
    </source>
</reference>
<dbReference type="Gene3D" id="3.40.50.620">
    <property type="entry name" value="HUPs"/>
    <property type="match status" value="2"/>
</dbReference>
<evidence type="ECO:0000313" key="5">
    <source>
        <dbReference type="EMBL" id="MFC0683121.1"/>
    </source>
</evidence>
<dbReference type="EC" id="6.3.5.4" evidence="2"/>
<proteinExistence type="predicted"/>
<sequence length="567" mass="61670">MRYKTRELGLKIVTDDRHVLIAIEPGTPILSLHSPEFPDGGSVVGDLYASGISHRLEHLEPDTVATVAKSAGQRLTEAYWGDYIAIVRMSDGAAIVRAPFGRLPCMLHGMEQGLIASSHLDDLLTAASIRASVDLAAVVRQLIVGSLRHSWTCLDGIEDLRGGDRITVTSQGIVRDQVWSPWTFVQPRRTIFDADEGARRLRHAATACVARRSAKLERPLLMLSGGLDSSVTAACLAVGRRPFTCLNLITPADAAGDESSYARAVANHLGVKLTERIMGDQPGDISHYAVNCLPRPGARSFEQLLFSQAQQFAEETGCDGIIDGGAGDNVFCSLLSASPAADCLLDPDGRKHFRRMCGEIAGLVGAPRWKVNWRARRRAVSAERPFRWAPDLRFLTREGAALAQVATQHPWIGAHAVHLPGRAAHIAMIAAAQCVTEDGPEAGRFNAISPLLSQPLVEHCLAVPSWYWLAQGCNRAAARRAFEECLPKEVAWRRGKGAPDSVAISLFRRNRGMIRDHLVDGELATSGLIDIPAVLKLVDDPRPVTGTGYGRIMEIFDAESWARSYSR</sequence>
<comment type="catalytic activity">
    <reaction evidence="3">
        <text>L-aspartate + L-glutamine + ATP + H2O = L-asparagine + L-glutamate + AMP + diphosphate + H(+)</text>
        <dbReference type="Rhea" id="RHEA:12228"/>
        <dbReference type="ChEBI" id="CHEBI:15377"/>
        <dbReference type="ChEBI" id="CHEBI:15378"/>
        <dbReference type="ChEBI" id="CHEBI:29985"/>
        <dbReference type="ChEBI" id="CHEBI:29991"/>
        <dbReference type="ChEBI" id="CHEBI:30616"/>
        <dbReference type="ChEBI" id="CHEBI:33019"/>
        <dbReference type="ChEBI" id="CHEBI:58048"/>
        <dbReference type="ChEBI" id="CHEBI:58359"/>
        <dbReference type="ChEBI" id="CHEBI:456215"/>
        <dbReference type="EC" id="6.3.5.4"/>
    </reaction>
</comment>
<dbReference type="PANTHER" id="PTHR43284:SF1">
    <property type="entry name" value="ASPARAGINE SYNTHETASE"/>
    <property type="match status" value="1"/>
</dbReference>
<comment type="pathway">
    <text evidence="1">Amino-acid biosynthesis; L-asparagine biosynthesis; L-asparagine from L-aspartate (L-Gln route): step 1/1.</text>
</comment>
<evidence type="ECO:0000256" key="3">
    <source>
        <dbReference type="ARBA" id="ARBA00048741"/>
    </source>
</evidence>
<dbReference type="SUPFAM" id="SSF52402">
    <property type="entry name" value="Adenine nucleotide alpha hydrolases-like"/>
    <property type="match status" value="1"/>
</dbReference>
<evidence type="ECO:0000256" key="2">
    <source>
        <dbReference type="ARBA" id="ARBA00012737"/>
    </source>
</evidence>
<accession>A0ABV6S1L5</accession>
<evidence type="ECO:0000259" key="4">
    <source>
        <dbReference type="Pfam" id="PF00733"/>
    </source>
</evidence>
<keyword evidence="6" id="KW-1185">Reference proteome</keyword>
<dbReference type="InterPro" id="IPR001962">
    <property type="entry name" value="Asn_synthase"/>
</dbReference>
<comment type="caution">
    <text evidence="5">The sequence shown here is derived from an EMBL/GenBank/DDBJ whole genome shotgun (WGS) entry which is preliminary data.</text>
</comment>
<evidence type="ECO:0000313" key="6">
    <source>
        <dbReference type="Proteomes" id="UP001589858"/>
    </source>
</evidence>
<dbReference type="Pfam" id="PF00733">
    <property type="entry name" value="Asn_synthase"/>
    <property type="match status" value="1"/>
</dbReference>
<organism evidence="5 6">
    <name type="scientific">Novosphingobium clariflavum</name>
    <dbReference type="NCBI Taxonomy" id="2029884"/>
    <lineage>
        <taxon>Bacteria</taxon>
        <taxon>Pseudomonadati</taxon>
        <taxon>Pseudomonadota</taxon>
        <taxon>Alphaproteobacteria</taxon>
        <taxon>Sphingomonadales</taxon>
        <taxon>Sphingomonadaceae</taxon>
        <taxon>Novosphingobium</taxon>
    </lineage>
</organism>
<dbReference type="RefSeq" id="WP_267224753.1">
    <property type="nucleotide sequence ID" value="NZ_JAPCWC010000044.1"/>
</dbReference>